<evidence type="ECO:0000256" key="6">
    <source>
        <dbReference type="ARBA" id="ARBA00022833"/>
    </source>
</evidence>
<dbReference type="InterPro" id="IPR012164">
    <property type="entry name" value="Rpa12/Rpb9/Rpc10/TFS"/>
</dbReference>
<dbReference type="InterPro" id="IPR034004">
    <property type="entry name" value="Zn_ribbon_RPA12_C"/>
</dbReference>
<evidence type="ECO:0000313" key="12">
    <source>
        <dbReference type="Proteomes" id="UP000712281"/>
    </source>
</evidence>
<dbReference type="SUPFAM" id="SSF57783">
    <property type="entry name" value="Zinc beta-ribbon"/>
    <property type="match status" value="1"/>
</dbReference>
<name>A0A8S9HD08_BRACR</name>
<organism evidence="11 12">
    <name type="scientific">Brassica cretica</name>
    <name type="common">Mustard</name>
    <dbReference type="NCBI Taxonomy" id="69181"/>
    <lineage>
        <taxon>Eukaryota</taxon>
        <taxon>Viridiplantae</taxon>
        <taxon>Streptophyta</taxon>
        <taxon>Embryophyta</taxon>
        <taxon>Tracheophyta</taxon>
        <taxon>Spermatophyta</taxon>
        <taxon>Magnoliopsida</taxon>
        <taxon>eudicotyledons</taxon>
        <taxon>Gunneridae</taxon>
        <taxon>Pentapetalae</taxon>
        <taxon>rosids</taxon>
        <taxon>malvids</taxon>
        <taxon>Brassicales</taxon>
        <taxon>Brassicaceae</taxon>
        <taxon>Brassiceae</taxon>
        <taxon>Brassica</taxon>
    </lineage>
</organism>
<comment type="subcellular location">
    <subcellularLocation>
        <location evidence="1">Nucleus</location>
        <location evidence="1">Nucleolus</location>
    </subcellularLocation>
</comment>
<evidence type="ECO:0000256" key="1">
    <source>
        <dbReference type="ARBA" id="ARBA00004604"/>
    </source>
</evidence>
<dbReference type="PROSITE" id="PS51133">
    <property type="entry name" value="ZF_TFIIS_2"/>
    <property type="match status" value="1"/>
</dbReference>
<evidence type="ECO:0000256" key="7">
    <source>
        <dbReference type="ARBA" id="ARBA00023242"/>
    </source>
</evidence>
<dbReference type="GO" id="GO:0005736">
    <property type="term" value="C:RNA polymerase I complex"/>
    <property type="evidence" value="ECO:0007669"/>
    <property type="project" value="TreeGrafter"/>
</dbReference>
<evidence type="ECO:0000256" key="8">
    <source>
        <dbReference type="PROSITE-ProRule" id="PRU00472"/>
    </source>
</evidence>
<dbReference type="CDD" id="cd10507">
    <property type="entry name" value="Zn-ribbon_RPA12"/>
    <property type="match status" value="1"/>
</dbReference>
<dbReference type="Pfam" id="PF01096">
    <property type="entry name" value="Zn_ribbon_TFIIS"/>
    <property type="match status" value="1"/>
</dbReference>
<evidence type="ECO:0000256" key="2">
    <source>
        <dbReference type="ARBA" id="ARBA00018784"/>
    </source>
</evidence>
<dbReference type="Gene3D" id="2.20.25.10">
    <property type="match status" value="1"/>
</dbReference>
<dbReference type="PROSITE" id="PS00466">
    <property type="entry name" value="ZF_TFIIS_1"/>
    <property type="match status" value="1"/>
</dbReference>
<keyword evidence="3" id="KW-0240">DNA-directed RNA polymerase</keyword>
<dbReference type="PANTHER" id="PTHR11239">
    <property type="entry name" value="DNA-DIRECTED RNA POLYMERASE"/>
    <property type="match status" value="1"/>
</dbReference>
<keyword evidence="3" id="KW-0804">Transcription</keyword>
<evidence type="ECO:0000256" key="3">
    <source>
        <dbReference type="ARBA" id="ARBA00022478"/>
    </source>
</evidence>
<evidence type="ECO:0000256" key="5">
    <source>
        <dbReference type="ARBA" id="ARBA00022771"/>
    </source>
</evidence>
<dbReference type="GO" id="GO:0008270">
    <property type="term" value="F:zinc ion binding"/>
    <property type="evidence" value="ECO:0007669"/>
    <property type="project" value="UniProtKB-KW"/>
</dbReference>
<dbReference type="GO" id="GO:0003676">
    <property type="term" value="F:nucleic acid binding"/>
    <property type="evidence" value="ECO:0007669"/>
    <property type="project" value="InterPro"/>
</dbReference>
<evidence type="ECO:0000313" key="11">
    <source>
        <dbReference type="EMBL" id="KAF2555010.1"/>
    </source>
</evidence>
<dbReference type="GO" id="GO:0003899">
    <property type="term" value="F:DNA-directed RNA polymerase activity"/>
    <property type="evidence" value="ECO:0007669"/>
    <property type="project" value="InterPro"/>
</dbReference>
<feature type="non-terminal residue" evidence="11">
    <location>
        <position position="1"/>
    </location>
</feature>
<dbReference type="GO" id="GO:0006363">
    <property type="term" value="P:termination of RNA polymerase I transcription"/>
    <property type="evidence" value="ECO:0007669"/>
    <property type="project" value="TreeGrafter"/>
</dbReference>
<dbReference type="PANTHER" id="PTHR11239:SF14">
    <property type="entry name" value="DNA-DIRECTED RNA POLYMERASE I SUBUNIT RPA12"/>
    <property type="match status" value="1"/>
</dbReference>
<keyword evidence="7" id="KW-0539">Nucleus</keyword>
<proteinExistence type="predicted"/>
<keyword evidence="4" id="KW-0479">Metal-binding</keyword>
<feature type="compositionally biased region" description="Basic and acidic residues" evidence="9">
    <location>
        <begin position="62"/>
        <end position="72"/>
    </location>
</feature>
<feature type="region of interest" description="Disordered" evidence="9">
    <location>
        <begin position="44"/>
        <end position="72"/>
    </location>
</feature>
<comment type="caution">
    <text evidence="11">The sequence shown here is derived from an EMBL/GenBank/DDBJ whole genome shotgun (WGS) entry which is preliminary data.</text>
</comment>
<dbReference type="InterPro" id="IPR001222">
    <property type="entry name" value="Znf_TFIIS"/>
</dbReference>
<protein>
    <recommendedName>
        <fullName evidence="2">DNA-directed RNA polymerase I subunit RPA12</fullName>
    </recommendedName>
</protein>
<gene>
    <name evidence="11" type="ORF">F2Q68_00013721</name>
</gene>
<reference evidence="11" key="1">
    <citation type="submission" date="2019-12" db="EMBL/GenBank/DDBJ databases">
        <title>Genome sequencing and annotation of Brassica cretica.</title>
        <authorList>
            <person name="Studholme D.J."/>
            <person name="Sarris P.F."/>
        </authorList>
    </citation>
    <scope>NUCLEOTIDE SEQUENCE</scope>
    <source>
        <strain evidence="11">PFS-001/15</strain>
        <tissue evidence="11">Leaf</tissue>
    </source>
</reference>
<evidence type="ECO:0000256" key="4">
    <source>
        <dbReference type="ARBA" id="ARBA00022723"/>
    </source>
</evidence>
<accession>A0A8S9HD08</accession>
<evidence type="ECO:0000259" key="10">
    <source>
        <dbReference type="PROSITE" id="PS51133"/>
    </source>
</evidence>
<sequence length="159" mass="18619">REGDWILPKRNQTKEATKREEARISEENLEYLCLVKKRRKTLSYQRSKRPARNASTLSLYTRPDRQDQQTKDKQRIILAPTVDIDSLKVEIITDIRRELGISLFGEKTQEDTELPKIKKACEKCQHPELVYTTRQTRSADEGQTTYYTCPNCGHRFTEG</sequence>
<evidence type="ECO:0000256" key="9">
    <source>
        <dbReference type="SAM" id="MobiDB-lite"/>
    </source>
</evidence>
<keyword evidence="6" id="KW-0862">Zinc</keyword>
<dbReference type="AlphaFoldDB" id="A0A8S9HD08"/>
<dbReference type="EMBL" id="QGKW02001940">
    <property type="protein sequence ID" value="KAF2555010.1"/>
    <property type="molecule type" value="Genomic_DNA"/>
</dbReference>
<feature type="domain" description="TFIIS-type" evidence="10">
    <location>
        <begin position="117"/>
        <end position="157"/>
    </location>
</feature>
<dbReference type="SMART" id="SM00440">
    <property type="entry name" value="ZnF_C2C2"/>
    <property type="match status" value="1"/>
</dbReference>
<dbReference type="Proteomes" id="UP000712281">
    <property type="component" value="Unassembled WGS sequence"/>
</dbReference>
<keyword evidence="5 8" id="KW-0863">Zinc-finger</keyword>